<dbReference type="GO" id="GO:0031432">
    <property type="term" value="F:titin binding"/>
    <property type="evidence" value="ECO:0007669"/>
    <property type="project" value="TreeGrafter"/>
</dbReference>
<sequence length="182" mass="21746">MHCLSRRPSSYLVNSHSDLKEKDDMKKESYEATWLDLVMETRPEYKTTVIERDSSRKESYEQKRVVHFVVRRYPKQTIRMGEYGTKMREYKLPYKKVLPVSIFVPRDMTILEKTKREPSPSELQSIMEFERNSISGICEEKRDVASITKDKPWVIQPRRPEFRASSLISPPWELSQDIQRRE</sequence>
<dbReference type="GO" id="GO:0030241">
    <property type="term" value="P:skeletal muscle myosin thick filament assembly"/>
    <property type="evidence" value="ECO:0007669"/>
    <property type="project" value="TreeGrafter"/>
</dbReference>
<evidence type="ECO:0000313" key="1">
    <source>
        <dbReference type="Proteomes" id="UP000504632"/>
    </source>
</evidence>
<protein>
    <submittedName>
        <fullName evidence="2">Telethonin</fullName>
    </submittedName>
</protein>
<dbReference type="GeneID" id="115819870"/>
<dbReference type="Pfam" id="PF09470">
    <property type="entry name" value="Telethonin"/>
    <property type="match status" value="1"/>
</dbReference>
<name>A0A6J2W782_CHACN</name>
<dbReference type="OrthoDB" id="9949665at2759"/>
<dbReference type="PANTHER" id="PTHR15143:SF0">
    <property type="entry name" value="TELETHONIN"/>
    <property type="match status" value="1"/>
</dbReference>
<evidence type="ECO:0000313" key="2">
    <source>
        <dbReference type="RefSeq" id="XP_030639251.1"/>
    </source>
</evidence>
<dbReference type="GO" id="GO:0060048">
    <property type="term" value="P:cardiac muscle contraction"/>
    <property type="evidence" value="ECO:0007669"/>
    <property type="project" value="TreeGrafter"/>
</dbReference>
<dbReference type="GO" id="GO:0035995">
    <property type="term" value="P:detection of muscle stretch"/>
    <property type="evidence" value="ECO:0007669"/>
    <property type="project" value="TreeGrafter"/>
</dbReference>
<dbReference type="GO" id="GO:0055008">
    <property type="term" value="P:cardiac muscle tissue morphogenesis"/>
    <property type="evidence" value="ECO:0007669"/>
    <property type="project" value="TreeGrafter"/>
</dbReference>
<dbReference type="RefSeq" id="XP_030639251.1">
    <property type="nucleotide sequence ID" value="XM_030783391.1"/>
</dbReference>
<dbReference type="AlphaFoldDB" id="A0A6J2W782"/>
<accession>A0A6J2W782</accession>
<reference evidence="2" key="1">
    <citation type="submission" date="2025-08" db="UniProtKB">
        <authorList>
            <consortium name="RefSeq"/>
        </authorList>
    </citation>
    <scope>IDENTIFICATION</scope>
</reference>
<organism evidence="1 2">
    <name type="scientific">Chanos chanos</name>
    <name type="common">Milkfish</name>
    <name type="synonym">Mugil chanos</name>
    <dbReference type="NCBI Taxonomy" id="29144"/>
    <lineage>
        <taxon>Eukaryota</taxon>
        <taxon>Metazoa</taxon>
        <taxon>Chordata</taxon>
        <taxon>Craniata</taxon>
        <taxon>Vertebrata</taxon>
        <taxon>Euteleostomi</taxon>
        <taxon>Actinopterygii</taxon>
        <taxon>Neopterygii</taxon>
        <taxon>Teleostei</taxon>
        <taxon>Ostariophysi</taxon>
        <taxon>Gonorynchiformes</taxon>
        <taxon>Chanidae</taxon>
        <taxon>Chanos</taxon>
    </lineage>
</organism>
<dbReference type="InterPro" id="IPR023111">
    <property type="entry name" value="Titin-like_dom_sf"/>
</dbReference>
<dbReference type="PANTHER" id="PTHR15143">
    <property type="entry name" value="TELETHONIN"/>
    <property type="match status" value="1"/>
</dbReference>
<dbReference type="GO" id="GO:0048769">
    <property type="term" value="P:sarcomerogenesis"/>
    <property type="evidence" value="ECO:0007669"/>
    <property type="project" value="TreeGrafter"/>
</dbReference>
<dbReference type="CTD" id="100151586"/>
<dbReference type="GO" id="GO:0030018">
    <property type="term" value="C:Z disc"/>
    <property type="evidence" value="ECO:0007669"/>
    <property type="project" value="TreeGrafter"/>
</dbReference>
<dbReference type="GO" id="GO:0055003">
    <property type="term" value="P:cardiac myofibril assembly"/>
    <property type="evidence" value="ECO:0007669"/>
    <property type="project" value="TreeGrafter"/>
</dbReference>
<gene>
    <name evidence="2" type="primary">zmp:0000000930</name>
</gene>
<dbReference type="GO" id="GO:0030240">
    <property type="term" value="P:skeletal muscle thin filament assembly"/>
    <property type="evidence" value="ECO:0007669"/>
    <property type="project" value="TreeGrafter"/>
</dbReference>
<dbReference type="GO" id="GO:0008307">
    <property type="term" value="F:structural constituent of muscle"/>
    <property type="evidence" value="ECO:0007669"/>
    <property type="project" value="TreeGrafter"/>
</dbReference>
<dbReference type="GO" id="GO:0070080">
    <property type="term" value="F:titin Z domain binding"/>
    <property type="evidence" value="ECO:0007669"/>
    <property type="project" value="TreeGrafter"/>
</dbReference>
<dbReference type="InParanoid" id="A0A6J2W782"/>
<dbReference type="GO" id="GO:0003009">
    <property type="term" value="P:skeletal muscle contraction"/>
    <property type="evidence" value="ECO:0007669"/>
    <property type="project" value="TreeGrafter"/>
</dbReference>
<proteinExistence type="predicted"/>
<dbReference type="Gene3D" id="2.20.160.10">
    <property type="entry name" value="titin domain like"/>
    <property type="match status" value="1"/>
</dbReference>
<keyword evidence="1" id="KW-1185">Reference proteome</keyword>
<dbReference type="GO" id="GO:0030674">
    <property type="term" value="F:protein-macromolecule adaptor activity"/>
    <property type="evidence" value="ECO:0007669"/>
    <property type="project" value="TreeGrafter"/>
</dbReference>
<dbReference type="Proteomes" id="UP000504632">
    <property type="component" value="Chromosome 8"/>
</dbReference>
<dbReference type="InterPro" id="IPR015667">
    <property type="entry name" value="Telethonin"/>
</dbReference>